<feature type="transmembrane region" description="Helical" evidence="1">
    <location>
        <begin position="141"/>
        <end position="168"/>
    </location>
</feature>
<gene>
    <name evidence="2" type="ORF">SAMN05660313_01629</name>
</gene>
<feature type="transmembrane region" description="Helical" evidence="1">
    <location>
        <begin position="208"/>
        <end position="228"/>
    </location>
</feature>
<keyword evidence="1" id="KW-1133">Transmembrane helix</keyword>
<dbReference type="Proteomes" id="UP000183257">
    <property type="component" value="Unassembled WGS sequence"/>
</dbReference>
<feature type="transmembrane region" description="Helical" evidence="1">
    <location>
        <begin position="234"/>
        <end position="255"/>
    </location>
</feature>
<feature type="transmembrane region" description="Helical" evidence="1">
    <location>
        <begin position="43"/>
        <end position="65"/>
    </location>
</feature>
<feature type="transmembrane region" description="Helical" evidence="1">
    <location>
        <begin position="180"/>
        <end position="196"/>
    </location>
</feature>
<name>A0A1K1P610_9FLAO</name>
<feature type="transmembrane region" description="Helical" evidence="1">
    <location>
        <begin position="276"/>
        <end position="299"/>
    </location>
</feature>
<dbReference type="AlphaFoldDB" id="A0A1K1P610"/>
<feature type="transmembrane region" description="Helical" evidence="1">
    <location>
        <begin position="377"/>
        <end position="399"/>
    </location>
</feature>
<feature type="transmembrane region" description="Helical" evidence="1">
    <location>
        <begin position="311"/>
        <end position="330"/>
    </location>
</feature>
<dbReference type="RefSeq" id="WP_072303287.1">
    <property type="nucleotide sequence ID" value="NZ_FPIY01000002.1"/>
</dbReference>
<protein>
    <recommendedName>
        <fullName evidence="4">Cytochrome C and Quinol oxidase polypeptide I</fullName>
    </recommendedName>
</protein>
<reference evidence="3" key="1">
    <citation type="submission" date="2016-11" db="EMBL/GenBank/DDBJ databases">
        <authorList>
            <person name="Varghese N."/>
            <person name="Submissions S."/>
        </authorList>
    </citation>
    <scope>NUCLEOTIDE SEQUENCE [LARGE SCALE GENOMIC DNA]</scope>
    <source>
        <strain evidence="3">DSM 24786</strain>
    </source>
</reference>
<keyword evidence="3" id="KW-1185">Reference proteome</keyword>
<organism evidence="2 3">
    <name type="scientific">Cellulophaga fucicola</name>
    <dbReference type="NCBI Taxonomy" id="76595"/>
    <lineage>
        <taxon>Bacteria</taxon>
        <taxon>Pseudomonadati</taxon>
        <taxon>Bacteroidota</taxon>
        <taxon>Flavobacteriia</taxon>
        <taxon>Flavobacteriales</taxon>
        <taxon>Flavobacteriaceae</taxon>
        <taxon>Cellulophaga</taxon>
    </lineage>
</organism>
<proteinExistence type="predicted"/>
<evidence type="ECO:0008006" key="4">
    <source>
        <dbReference type="Google" id="ProtNLM"/>
    </source>
</evidence>
<dbReference type="EMBL" id="FPIY01000002">
    <property type="protein sequence ID" value="SFW42885.1"/>
    <property type="molecule type" value="Genomic_DNA"/>
</dbReference>
<feature type="transmembrane region" description="Helical" evidence="1">
    <location>
        <begin position="77"/>
        <end position="95"/>
    </location>
</feature>
<dbReference type="OrthoDB" id="2827525at2"/>
<feature type="transmembrane region" description="Helical" evidence="1">
    <location>
        <begin position="12"/>
        <end position="31"/>
    </location>
</feature>
<keyword evidence="1" id="KW-0812">Transmembrane</keyword>
<sequence>MKYLKNHSRLALGYFLIAALLGLILRSFYVLEIPITFKFVVHAHSHIALLGWVYIALTTIIYKLYLEKLQLQKKYNYIFWFTQLTLVGMLCSFPFQGYALFSIVFSTLFLIASYSFFIFFKKHISSENKEQNSYYCINTALWYVVISSIGPWALGGIMTTLGATSIWYRLAIYFYLHFQYNGWMILALIGILLYILEEQNIQVSKAVFKRFFYSINIGIIATFFLSTLFTKPPIILYILGGIGAIFQLYSLFLIINSLKQNSEKISALFSSFQFSLLKTVCFFLLLKMILQLLTALPYFANLAVTILDFTIGYLHWTFLGVVTICLFLFLDYFRMIKIPKKAYYIYLSGFLLTEALIFYKGFIIWQSLPLLHTYFKLLALASLLIVIAILYIFATSFFIKNKK</sequence>
<evidence type="ECO:0000313" key="2">
    <source>
        <dbReference type="EMBL" id="SFW42885.1"/>
    </source>
</evidence>
<feature type="transmembrane region" description="Helical" evidence="1">
    <location>
        <begin position="101"/>
        <end position="120"/>
    </location>
</feature>
<feature type="transmembrane region" description="Helical" evidence="1">
    <location>
        <begin position="342"/>
        <end position="365"/>
    </location>
</feature>
<evidence type="ECO:0000256" key="1">
    <source>
        <dbReference type="SAM" id="Phobius"/>
    </source>
</evidence>
<keyword evidence="1" id="KW-0472">Membrane</keyword>
<accession>A0A1K1P610</accession>
<evidence type="ECO:0000313" key="3">
    <source>
        <dbReference type="Proteomes" id="UP000183257"/>
    </source>
</evidence>
<dbReference type="STRING" id="76595.SAMN05660313_01629"/>